<dbReference type="EC" id="3.1.3.18" evidence="4"/>
<proteinExistence type="inferred from homology"/>
<keyword evidence="5" id="KW-0378">Hydrolase</keyword>
<name>A0ABV7ZEZ0_9HELI</name>
<dbReference type="GO" id="GO:0016787">
    <property type="term" value="F:hydrolase activity"/>
    <property type="evidence" value="ECO:0007669"/>
    <property type="project" value="UniProtKB-KW"/>
</dbReference>
<dbReference type="InterPro" id="IPR050155">
    <property type="entry name" value="HAD-like_hydrolase_sf"/>
</dbReference>
<protein>
    <recommendedName>
        <fullName evidence="4">phosphoglycolate phosphatase</fullName>
        <ecNumber evidence="4">3.1.3.18</ecNumber>
    </recommendedName>
</protein>
<dbReference type="InterPro" id="IPR041492">
    <property type="entry name" value="HAD_2"/>
</dbReference>
<dbReference type="SUPFAM" id="SSF56784">
    <property type="entry name" value="HAD-like"/>
    <property type="match status" value="1"/>
</dbReference>
<comment type="pathway">
    <text evidence="2">Organic acid metabolism; glycolate biosynthesis; glycolate from 2-phosphoglycolate: step 1/1.</text>
</comment>
<dbReference type="InterPro" id="IPR036412">
    <property type="entry name" value="HAD-like_sf"/>
</dbReference>
<dbReference type="PANTHER" id="PTHR43434:SF1">
    <property type="entry name" value="PHOSPHOGLYCOLATE PHOSPHATASE"/>
    <property type="match status" value="1"/>
</dbReference>
<keyword evidence="6" id="KW-1185">Reference proteome</keyword>
<comment type="similarity">
    <text evidence="3">Belongs to the HAD-like hydrolase superfamily. CbbY/CbbZ/Gph/YieH family.</text>
</comment>
<comment type="caution">
    <text evidence="5">The sequence shown here is derived from an EMBL/GenBank/DDBJ whole genome shotgun (WGS) entry which is preliminary data.</text>
</comment>
<dbReference type="PANTHER" id="PTHR43434">
    <property type="entry name" value="PHOSPHOGLYCOLATE PHOSPHATASE"/>
    <property type="match status" value="1"/>
</dbReference>
<evidence type="ECO:0000313" key="5">
    <source>
        <dbReference type="EMBL" id="MFC3847113.1"/>
    </source>
</evidence>
<evidence type="ECO:0000256" key="2">
    <source>
        <dbReference type="ARBA" id="ARBA00004818"/>
    </source>
</evidence>
<comment type="catalytic activity">
    <reaction evidence="1">
        <text>2-phosphoglycolate + H2O = glycolate + phosphate</text>
        <dbReference type="Rhea" id="RHEA:14369"/>
        <dbReference type="ChEBI" id="CHEBI:15377"/>
        <dbReference type="ChEBI" id="CHEBI:29805"/>
        <dbReference type="ChEBI" id="CHEBI:43474"/>
        <dbReference type="ChEBI" id="CHEBI:58033"/>
        <dbReference type="EC" id="3.1.3.18"/>
    </reaction>
</comment>
<evidence type="ECO:0000256" key="1">
    <source>
        <dbReference type="ARBA" id="ARBA00000830"/>
    </source>
</evidence>
<dbReference type="Gene3D" id="1.10.150.240">
    <property type="entry name" value="Putative phosphatase, domain 2"/>
    <property type="match status" value="1"/>
</dbReference>
<evidence type="ECO:0000256" key="3">
    <source>
        <dbReference type="ARBA" id="ARBA00006171"/>
    </source>
</evidence>
<dbReference type="InterPro" id="IPR023198">
    <property type="entry name" value="PGP-like_dom2"/>
</dbReference>
<dbReference type="CDD" id="cd01427">
    <property type="entry name" value="HAD_like"/>
    <property type="match status" value="1"/>
</dbReference>
<dbReference type="Proteomes" id="UP001595783">
    <property type="component" value="Unassembled WGS sequence"/>
</dbReference>
<gene>
    <name evidence="5" type="ORF">ACFOPX_01000</name>
</gene>
<organism evidence="5 6">
    <name type="scientific">Helicobacter baculiformis</name>
    <dbReference type="NCBI Taxonomy" id="427351"/>
    <lineage>
        <taxon>Bacteria</taxon>
        <taxon>Pseudomonadati</taxon>
        <taxon>Campylobacterota</taxon>
        <taxon>Epsilonproteobacteria</taxon>
        <taxon>Campylobacterales</taxon>
        <taxon>Helicobacteraceae</taxon>
        <taxon>Helicobacter</taxon>
    </lineage>
</organism>
<dbReference type="RefSeq" id="WP_104751878.1">
    <property type="nucleotide sequence ID" value="NZ_FZMF01000011.1"/>
</dbReference>
<dbReference type="Gene3D" id="3.40.50.1000">
    <property type="entry name" value="HAD superfamily/HAD-like"/>
    <property type="match status" value="1"/>
</dbReference>
<reference evidence="6" key="1">
    <citation type="journal article" date="2019" name="Int. J. Syst. Evol. Microbiol.">
        <title>The Global Catalogue of Microorganisms (GCM) 10K type strain sequencing project: providing services to taxonomists for standard genome sequencing and annotation.</title>
        <authorList>
            <consortium name="The Broad Institute Genomics Platform"/>
            <consortium name="The Broad Institute Genome Sequencing Center for Infectious Disease"/>
            <person name="Wu L."/>
            <person name="Ma J."/>
        </authorList>
    </citation>
    <scope>NUCLEOTIDE SEQUENCE [LARGE SCALE GENOMIC DNA]</scope>
    <source>
        <strain evidence="6">CCUG 53816</strain>
    </source>
</reference>
<evidence type="ECO:0000256" key="4">
    <source>
        <dbReference type="ARBA" id="ARBA00013078"/>
    </source>
</evidence>
<dbReference type="EMBL" id="JBHRZO010000004">
    <property type="protein sequence ID" value="MFC3847113.1"/>
    <property type="molecule type" value="Genomic_DNA"/>
</dbReference>
<evidence type="ECO:0000313" key="6">
    <source>
        <dbReference type="Proteomes" id="UP001595783"/>
    </source>
</evidence>
<accession>A0ABV7ZEZ0</accession>
<sequence>MDFKIVVWDFDGVIFDSMHLKCAGYQRLFGDVSAQAWQAFEQYHYSSGGISRGEKIDYFYRHILGTPLDAHQVDALVLEFGKIIAKELFSKSHLNTEVLGFIQAHYQYYPFHVASAALHTELQLLCEFLEITSYFKSIEGSPPAKVKVVARLIEQHAYVPEQMVLIGDSHNDYLCARENGIAFLGYNNPALKTLIKSAGRVGYIESFKAFNLQDCAAFFANQ</sequence>
<dbReference type="Pfam" id="PF13419">
    <property type="entry name" value="HAD_2"/>
    <property type="match status" value="1"/>
</dbReference>
<dbReference type="InterPro" id="IPR023214">
    <property type="entry name" value="HAD_sf"/>
</dbReference>